<evidence type="ECO:0000313" key="22">
    <source>
        <dbReference type="Proteomes" id="UP001445335"/>
    </source>
</evidence>
<evidence type="ECO:0000256" key="16">
    <source>
        <dbReference type="ARBA" id="ARBA00023136"/>
    </source>
</evidence>
<dbReference type="Gene3D" id="3.50.50.60">
    <property type="entry name" value="FAD/NAD(P)-binding domain"/>
    <property type="match status" value="1"/>
</dbReference>
<evidence type="ECO:0000256" key="11">
    <source>
        <dbReference type="ARBA" id="ARBA00023002"/>
    </source>
</evidence>
<comment type="cofactor">
    <cofactor evidence="1 18">
        <name>FAD</name>
        <dbReference type="ChEBI" id="CHEBI:57692"/>
    </cofactor>
</comment>
<evidence type="ECO:0000313" key="21">
    <source>
        <dbReference type="EMBL" id="KAK9836020.1"/>
    </source>
</evidence>
<keyword evidence="15" id="KW-0496">Mitochondrion</keyword>
<evidence type="ECO:0000256" key="4">
    <source>
        <dbReference type="ARBA" id="ARBA00022448"/>
    </source>
</evidence>
<dbReference type="SUPFAM" id="SSF54373">
    <property type="entry name" value="FAD-linked reductases, C-terminal domain"/>
    <property type="match status" value="1"/>
</dbReference>
<comment type="similarity">
    <text evidence="3">Belongs to the ETF-QO/FixC family.</text>
</comment>
<evidence type="ECO:0000256" key="15">
    <source>
        <dbReference type="ARBA" id="ARBA00023128"/>
    </source>
</evidence>
<keyword evidence="9" id="KW-0809">Transit peptide</keyword>
<evidence type="ECO:0000256" key="17">
    <source>
        <dbReference type="ARBA" id="ARBA00052682"/>
    </source>
</evidence>
<dbReference type="Gene3D" id="3.30.9.90">
    <property type="match status" value="1"/>
</dbReference>
<evidence type="ECO:0000256" key="12">
    <source>
        <dbReference type="ARBA" id="ARBA00023004"/>
    </source>
</evidence>
<dbReference type="GO" id="GO:0004174">
    <property type="term" value="F:electron-transferring-flavoprotein dehydrogenase activity"/>
    <property type="evidence" value="ECO:0007669"/>
    <property type="project" value="UniProtKB-UniRule"/>
</dbReference>
<evidence type="ECO:0000256" key="10">
    <source>
        <dbReference type="ARBA" id="ARBA00022982"/>
    </source>
</evidence>
<keyword evidence="8 18" id="KW-0274">FAD</keyword>
<gene>
    <name evidence="21" type="ORF">WJX81_006596</name>
</gene>
<dbReference type="InterPro" id="IPR040156">
    <property type="entry name" value="ETF-QO"/>
</dbReference>
<dbReference type="EC" id="1.5.5.1" evidence="18"/>
<evidence type="ECO:0000256" key="2">
    <source>
        <dbReference type="ARBA" id="ARBA00004273"/>
    </source>
</evidence>
<dbReference type="SUPFAM" id="SSF54862">
    <property type="entry name" value="4Fe-4S ferredoxins"/>
    <property type="match status" value="1"/>
</dbReference>
<comment type="caution">
    <text evidence="21">The sequence shown here is derived from an EMBL/GenBank/DDBJ whole genome shotgun (WGS) entry which is preliminary data.</text>
</comment>
<keyword evidence="6 18" id="KW-0479">Metal-binding</keyword>
<evidence type="ECO:0000256" key="14">
    <source>
        <dbReference type="ARBA" id="ARBA00023075"/>
    </source>
</evidence>
<dbReference type="Pfam" id="PF05187">
    <property type="entry name" value="Fer4_ETF_QO"/>
    <property type="match status" value="1"/>
</dbReference>
<evidence type="ECO:0000256" key="18">
    <source>
        <dbReference type="RuleBase" id="RU366068"/>
    </source>
</evidence>
<evidence type="ECO:0000256" key="9">
    <source>
        <dbReference type="ARBA" id="ARBA00022946"/>
    </source>
</evidence>
<evidence type="ECO:0000259" key="20">
    <source>
        <dbReference type="Pfam" id="PF21162"/>
    </source>
</evidence>
<keyword evidence="16" id="KW-0472">Membrane</keyword>
<keyword evidence="12 18" id="KW-0408">Iron</keyword>
<dbReference type="Pfam" id="PF21162">
    <property type="entry name" value="ETFQO_UQ-bd"/>
    <property type="match status" value="1"/>
</dbReference>
<evidence type="ECO:0000259" key="19">
    <source>
        <dbReference type="Pfam" id="PF05187"/>
    </source>
</evidence>
<dbReference type="GO" id="GO:0046872">
    <property type="term" value="F:metal ion binding"/>
    <property type="evidence" value="ECO:0007669"/>
    <property type="project" value="UniProtKB-KW"/>
</dbReference>
<keyword evidence="4 18" id="KW-0813">Transport</keyword>
<protein>
    <recommendedName>
        <fullName evidence="18">Electron transfer flavoprotein-ubiquinone oxidoreductase</fullName>
        <shortName evidence="18">ETF-QO</shortName>
        <ecNumber evidence="18">1.5.5.1</ecNumber>
    </recommendedName>
</protein>
<evidence type="ECO:0000256" key="5">
    <source>
        <dbReference type="ARBA" id="ARBA00022630"/>
    </source>
</evidence>
<dbReference type="Proteomes" id="UP001445335">
    <property type="component" value="Unassembled WGS sequence"/>
</dbReference>
<dbReference type="Pfam" id="PF13450">
    <property type="entry name" value="NAD_binding_8"/>
    <property type="match status" value="1"/>
</dbReference>
<keyword evidence="7" id="KW-0999">Mitochondrion inner membrane</keyword>
<proteinExistence type="inferred from homology"/>
<feature type="domain" description="ETF-QO/FixX C-terminal" evidence="19">
    <location>
        <begin position="440"/>
        <end position="541"/>
    </location>
</feature>
<dbReference type="FunFam" id="3.30.70.20:FF:000015">
    <property type="entry name" value="Electron transfer flavoprotein-ubiquinone oxidoreductase"/>
    <property type="match status" value="1"/>
</dbReference>
<comment type="subcellular location">
    <subcellularLocation>
        <location evidence="2">Mitochondrion inner membrane</location>
    </subcellularLocation>
</comment>
<comment type="catalytic activity">
    <reaction evidence="17 18">
        <text>a ubiquinone + reduced [electron-transfer flavoprotein] = a ubiquinol + oxidized [electron-transfer flavoprotein] + H(+)</text>
        <dbReference type="Rhea" id="RHEA:24052"/>
        <dbReference type="Rhea" id="RHEA-COMP:9565"/>
        <dbReference type="Rhea" id="RHEA-COMP:9566"/>
        <dbReference type="Rhea" id="RHEA-COMP:10685"/>
        <dbReference type="Rhea" id="RHEA-COMP:10686"/>
        <dbReference type="ChEBI" id="CHEBI:15378"/>
        <dbReference type="ChEBI" id="CHEBI:16389"/>
        <dbReference type="ChEBI" id="CHEBI:17976"/>
        <dbReference type="ChEBI" id="CHEBI:57692"/>
        <dbReference type="ChEBI" id="CHEBI:58307"/>
        <dbReference type="EC" id="1.5.5.1"/>
    </reaction>
</comment>
<keyword evidence="14 18" id="KW-0830">Ubiquinone</keyword>
<sequence>MEYDVCIVGAGPAGLSAAIRLKQRCSEEGKDLSVCVVEKGAEVGAHILSGNVLEPRALDELLPDWRTQGAPLTTAATDDRLYLLTEKRALRLPTPPQMRNKGNFVVSLSKLVRWLGAKAEEAGVEVLPGFAAAELLTTRAGAVAGVATGDVGLAKDGSRKDTFASGVELRARATLLAEGCRGSLSEEAMRRFGLRDNTDPQTYALGLKEVWEVRPEVHVPGQVLHTVGYPLDHSVYGGSFLYHMSDNRIALGLVVALDYRDPYLNPFQEFQRWKAHPRIRRLLEGGTCVQYGARTLNEGGLQSIPQLAFPGGALIGCGAGFLNVPKIKGTHTAMKSGMLAADAAFDALTSGAAAAGMPADLAAYEPALRESWVGEELEKVRNIRPGFRFGLYPGLAHAAVDTYLLRGRAPWTLRQRHADHEALRPAAEFAPRSYPAPDNEVTFGMADSLFRSGTNHGHDEPAHLRLLNPGVPSVINLPVYAGPESRYCPAGVYEYVAGEVGGERLQINAQNCLHCKACDVKDPLQNIRWTVPEGGGGPAYNVM</sequence>
<name>A0AAW1RR18_9CHLO</name>
<evidence type="ECO:0000256" key="13">
    <source>
        <dbReference type="ARBA" id="ARBA00023014"/>
    </source>
</evidence>
<dbReference type="InterPro" id="IPR036188">
    <property type="entry name" value="FAD/NAD-bd_sf"/>
</dbReference>
<dbReference type="AlphaFoldDB" id="A0AAW1RR18"/>
<dbReference type="EMBL" id="JALJOU010000027">
    <property type="protein sequence ID" value="KAK9836020.1"/>
    <property type="molecule type" value="Genomic_DNA"/>
</dbReference>
<comment type="function">
    <text evidence="18">Accepts electrons from ETF and reduces ubiquinone.</text>
</comment>
<feature type="domain" description="ETF-QO/FixC ubiquinone-binding" evidence="20">
    <location>
        <begin position="203"/>
        <end position="296"/>
    </location>
</feature>
<evidence type="ECO:0000256" key="7">
    <source>
        <dbReference type="ARBA" id="ARBA00022792"/>
    </source>
</evidence>
<accession>A0AAW1RR18</accession>
<dbReference type="PANTHER" id="PTHR10617:SF107">
    <property type="entry name" value="ELECTRON TRANSFER FLAVOPROTEIN-UBIQUINONE OXIDOREDUCTASE, MITOCHONDRIAL"/>
    <property type="match status" value="1"/>
</dbReference>
<evidence type="ECO:0000256" key="8">
    <source>
        <dbReference type="ARBA" id="ARBA00022827"/>
    </source>
</evidence>
<evidence type="ECO:0000256" key="6">
    <source>
        <dbReference type="ARBA" id="ARBA00022723"/>
    </source>
</evidence>
<keyword evidence="11 18" id="KW-0560">Oxidoreductase</keyword>
<reference evidence="21 22" key="1">
    <citation type="journal article" date="2024" name="Nat. Commun.">
        <title>Phylogenomics reveals the evolutionary origins of lichenization in chlorophyte algae.</title>
        <authorList>
            <person name="Puginier C."/>
            <person name="Libourel C."/>
            <person name="Otte J."/>
            <person name="Skaloud P."/>
            <person name="Haon M."/>
            <person name="Grisel S."/>
            <person name="Petersen M."/>
            <person name="Berrin J.G."/>
            <person name="Delaux P.M."/>
            <person name="Dal Grande F."/>
            <person name="Keller J."/>
        </authorList>
    </citation>
    <scope>NUCLEOTIDE SEQUENCE [LARGE SCALE GENOMIC DNA]</scope>
    <source>
        <strain evidence="21 22">SAG 245.80</strain>
    </source>
</reference>
<comment type="cofactor">
    <cofactor evidence="18">
        <name>[4Fe-4S] cluster</name>
        <dbReference type="ChEBI" id="CHEBI:49883"/>
    </cofactor>
    <text evidence="18">Binds 1 [4Fe-4S] cluster.</text>
</comment>
<dbReference type="GO" id="GO:0005743">
    <property type="term" value="C:mitochondrial inner membrane"/>
    <property type="evidence" value="ECO:0007669"/>
    <property type="project" value="UniProtKB-SubCell"/>
</dbReference>
<keyword evidence="10 18" id="KW-0249">Electron transport</keyword>
<dbReference type="InterPro" id="IPR007859">
    <property type="entry name" value="ETF-QO/FixX_C"/>
</dbReference>
<dbReference type="Gene3D" id="3.30.70.20">
    <property type="match status" value="1"/>
</dbReference>
<dbReference type="PANTHER" id="PTHR10617">
    <property type="entry name" value="ELECTRON TRANSFER FLAVOPROTEIN-UBIQUINONE OXIDOREDUCTASE"/>
    <property type="match status" value="1"/>
</dbReference>
<dbReference type="GO" id="GO:0051539">
    <property type="term" value="F:4 iron, 4 sulfur cluster binding"/>
    <property type="evidence" value="ECO:0007669"/>
    <property type="project" value="UniProtKB-UniRule"/>
</dbReference>
<keyword evidence="5 18" id="KW-0285">Flavoprotein</keyword>
<keyword evidence="13 18" id="KW-0411">Iron-sulfur</keyword>
<keyword evidence="22" id="KW-1185">Reference proteome</keyword>
<dbReference type="InterPro" id="IPR049398">
    <property type="entry name" value="ETF-QO/FixC_UQ-bd"/>
</dbReference>
<evidence type="ECO:0000256" key="1">
    <source>
        <dbReference type="ARBA" id="ARBA00001974"/>
    </source>
</evidence>
<organism evidence="21 22">
    <name type="scientific">Elliptochloris bilobata</name>
    <dbReference type="NCBI Taxonomy" id="381761"/>
    <lineage>
        <taxon>Eukaryota</taxon>
        <taxon>Viridiplantae</taxon>
        <taxon>Chlorophyta</taxon>
        <taxon>core chlorophytes</taxon>
        <taxon>Trebouxiophyceae</taxon>
        <taxon>Trebouxiophyceae incertae sedis</taxon>
        <taxon>Elliptochloris clade</taxon>
        <taxon>Elliptochloris</taxon>
    </lineage>
</organism>
<dbReference type="SUPFAM" id="SSF51905">
    <property type="entry name" value="FAD/NAD(P)-binding domain"/>
    <property type="match status" value="1"/>
</dbReference>
<evidence type="ECO:0000256" key="3">
    <source>
        <dbReference type="ARBA" id="ARBA00006796"/>
    </source>
</evidence>